<dbReference type="AlphaFoldDB" id="A0A9N7Z111"/>
<feature type="region of interest" description="Disordered" evidence="1">
    <location>
        <begin position="57"/>
        <end position="99"/>
    </location>
</feature>
<protein>
    <submittedName>
        <fullName evidence="2">Uncharacterized protein</fullName>
    </submittedName>
</protein>
<evidence type="ECO:0000313" key="3">
    <source>
        <dbReference type="Proteomes" id="UP001153269"/>
    </source>
</evidence>
<sequence>MTSHPTNHLHTPRIPHPLPLSPPLLFCGLRPIEAPCSPSPIGARLHFMADCEACVSPSSASVPPPISSGSPTCSLHSRSCQKRLPPSPDLPKVETPSDSVNRKAVCSPLHHIDGERSELSFGEEFVHSCQVVVHWASVEALRSSAS</sequence>
<proteinExistence type="predicted"/>
<gene>
    <name evidence="2" type="ORF">PLEPLA_LOCUS32732</name>
</gene>
<name>A0A9N7Z111_PLEPL</name>
<feature type="compositionally biased region" description="Low complexity" evidence="1">
    <location>
        <begin position="57"/>
        <end position="71"/>
    </location>
</feature>
<accession>A0A9N7Z111</accession>
<organism evidence="2 3">
    <name type="scientific">Pleuronectes platessa</name>
    <name type="common">European plaice</name>
    <dbReference type="NCBI Taxonomy" id="8262"/>
    <lineage>
        <taxon>Eukaryota</taxon>
        <taxon>Metazoa</taxon>
        <taxon>Chordata</taxon>
        <taxon>Craniata</taxon>
        <taxon>Vertebrata</taxon>
        <taxon>Euteleostomi</taxon>
        <taxon>Actinopterygii</taxon>
        <taxon>Neopterygii</taxon>
        <taxon>Teleostei</taxon>
        <taxon>Neoteleostei</taxon>
        <taxon>Acanthomorphata</taxon>
        <taxon>Carangaria</taxon>
        <taxon>Pleuronectiformes</taxon>
        <taxon>Pleuronectoidei</taxon>
        <taxon>Pleuronectidae</taxon>
        <taxon>Pleuronectes</taxon>
    </lineage>
</organism>
<evidence type="ECO:0000313" key="2">
    <source>
        <dbReference type="EMBL" id="CAB1445002.1"/>
    </source>
</evidence>
<reference evidence="2" key="1">
    <citation type="submission" date="2020-03" db="EMBL/GenBank/DDBJ databases">
        <authorList>
            <person name="Weist P."/>
        </authorList>
    </citation>
    <scope>NUCLEOTIDE SEQUENCE</scope>
</reference>
<evidence type="ECO:0000256" key="1">
    <source>
        <dbReference type="SAM" id="MobiDB-lite"/>
    </source>
</evidence>
<keyword evidence="3" id="KW-1185">Reference proteome</keyword>
<dbReference type="EMBL" id="CADEAL010003524">
    <property type="protein sequence ID" value="CAB1445002.1"/>
    <property type="molecule type" value="Genomic_DNA"/>
</dbReference>
<comment type="caution">
    <text evidence="2">The sequence shown here is derived from an EMBL/GenBank/DDBJ whole genome shotgun (WGS) entry which is preliminary data.</text>
</comment>
<dbReference type="Proteomes" id="UP001153269">
    <property type="component" value="Unassembled WGS sequence"/>
</dbReference>